<organism evidence="1 2">
    <name type="scientific">Hygrophoropsis aurantiaca</name>
    <dbReference type="NCBI Taxonomy" id="72124"/>
    <lineage>
        <taxon>Eukaryota</taxon>
        <taxon>Fungi</taxon>
        <taxon>Dikarya</taxon>
        <taxon>Basidiomycota</taxon>
        <taxon>Agaricomycotina</taxon>
        <taxon>Agaricomycetes</taxon>
        <taxon>Agaricomycetidae</taxon>
        <taxon>Boletales</taxon>
        <taxon>Coniophorineae</taxon>
        <taxon>Hygrophoropsidaceae</taxon>
        <taxon>Hygrophoropsis</taxon>
    </lineage>
</organism>
<sequence length="146" mass="16361">MLLPIFACLFTVTSVIACCATPDEVKRHRWFPDQGLLEFGAWSKTGCEGPMIEPYEETWGINDPYKCVLLPERFHKIGSFDFRAESVVVPSLALSKMGLNFGLYGDANCSTELGKTGDTVWIESDFVHKNKKVVAYSIDPSSWDGW</sequence>
<evidence type="ECO:0000313" key="2">
    <source>
        <dbReference type="Proteomes" id="UP000790377"/>
    </source>
</evidence>
<gene>
    <name evidence="1" type="ORF">BJ138DRAFT_1101783</name>
</gene>
<accession>A0ACB8ABN9</accession>
<name>A0ACB8ABN9_9AGAM</name>
<evidence type="ECO:0000313" key="1">
    <source>
        <dbReference type="EMBL" id="KAH7910548.1"/>
    </source>
</evidence>
<keyword evidence="2" id="KW-1185">Reference proteome</keyword>
<proteinExistence type="predicted"/>
<comment type="caution">
    <text evidence="1">The sequence shown here is derived from an EMBL/GenBank/DDBJ whole genome shotgun (WGS) entry which is preliminary data.</text>
</comment>
<reference evidence="1" key="1">
    <citation type="journal article" date="2021" name="New Phytol.">
        <title>Evolutionary innovations through gain and loss of genes in the ectomycorrhizal Boletales.</title>
        <authorList>
            <person name="Wu G."/>
            <person name="Miyauchi S."/>
            <person name="Morin E."/>
            <person name="Kuo A."/>
            <person name="Drula E."/>
            <person name="Varga T."/>
            <person name="Kohler A."/>
            <person name="Feng B."/>
            <person name="Cao Y."/>
            <person name="Lipzen A."/>
            <person name="Daum C."/>
            <person name="Hundley H."/>
            <person name="Pangilinan J."/>
            <person name="Johnson J."/>
            <person name="Barry K."/>
            <person name="LaButti K."/>
            <person name="Ng V."/>
            <person name="Ahrendt S."/>
            <person name="Min B."/>
            <person name="Choi I.G."/>
            <person name="Park H."/>
            <person name="Plett J.M."/>
            <person name="Magnuson J."/>
            <person name="Spatafora J.W."/>
            <person name="Nagy L.G."/>
            <person name="Henrissat B."/>
            <person name="Grigoriev I.V."/>
            <person name="Yang Z.L."/>
            <person name="Xu J."/>
            <person name="Martin F.M."/>
        </authorList>
    </citation>
    <scope>NUCLEOTIDE SEQUENCE</scope>
    <source>
        <strain evidence="1">ATCC 28755</strain>
    </source>
</reference>
<dbReference type="Proteomes" id="UP000790377">
    <property type="component" value="Unassembled WGS sequence"/>
</dbReference>
<dbReference type="EMBL" id="MU267709">
    <property type="protein sequence ID" value="KAH7910548.1"/>
    <property type="molecule type" value="Genomic_DNA"/>
</dbReference>
<protein>
    <submittedName>
        <fullName evidence="1">Uncharacterized protein</fullName>
    </submittedName>
</protein>